<dbReference type="EMBL" id="CM051406">
    <property type="protein sequence ID" value="KAJ4702433.1"/>
    <property type="molecule type" value="Genomic_DNA"/>
</dbReference>
<name>A0ACC1WU43_MELAZ</name>
<proteinExistence type="predicted"/>
<accession>A0ACC1WU43</accession>
<protein>
    <submittedName>
        <fullName evidence="1">Phloem protein 2-like protein</fullName>
    </submittedName>
</protein>
<keyword evidence="2" id="KW-1185">Reference proteome</keyword>
<sequence length="160" mass="18511">MGKSFIMLFARDLKIAWGEDSRYWRWIHVEDKSTSMLVDAAELIRVCFLEVRAKFDTRILSPGIKYEVAFVMMVKDNAEGWEHPVKLGFVSPNGKQEEREENFTKIKPINEWIEIPVGEFIASSEIKNQVGEMEIYLHGSEGLYWKTGIVIKGVIIRSKN</sequence>
<comment type="caution">
    <text evidence="1">The sequence shown here is derived from an EMBL/GenBank/DDBJ whole genome shotgun (WGS) entry which is preliminary data.</text>
</comment>
<reference evidence="1 2" key="1">
    <citation type="journal article" date="2023" name="Science">
        <title>Complex scaffold remodeling in plant triterpene biosynthesis.</title>
        <authorList>
            <person name="De La Pena R."/>
            <person name="Hodgson H."/>
            <person name="Liu J.C."/>
            <person name="Stephenson M.J."/>
            <person name="Martin A.C."/>
            <person name="Owen C."/>
            <person name="Harkess A."/>
            <person name="Leebens-Mack J."/>
            <person name="Jimenez L.E."/>
            <person name="Osbourn A."/>
            <person name="Sattely E.S."/>
        </authorList>
    </citation>
    <scope>NUCLEOTIDE SEQUENCE [LARGE SCALE GENOMIC DNA]</scope>
    <source>
        <strain evidence="2">cv. JPN11</strain>
        <tissue evidence="1">Leaf</tissue>
    </source>
</reference>
<organism evidence="1 2">
    <name type="scientific">Melia azedarach</name>
    <name type="common">Chinaberry tree</name>
    <dbReference type="NCBI Taxonomy" id="155640"/>
    <lineage>
        <taxon>Eukaryota</taxon>
        <taxon>Viridiplantae</taxon>
        <taxon>Streptophyta</taxon>
        <taxon>Embryophyta</taxon>
        <taxon>Tracheophyta</taxon>
        <taxon>Spermatophyta</taxon>
        <taxon>Magnoliopsida</taxon>
        <taxon>eudicotyledons</taxon>
        <taxon>Gunneridae</taxon>
        <taxon>Pentapetalae</taxon>
        <taxon>rosids</taxon>
        <taxon>malvids</taxon>
        <taxon>Sapindales</taxon>
        <taxon>Meliaceae</taxon>
        <taxon>Melia</taxon>
    </lineage>
</organism>
<evidence type="ECO:0000313" key="1">
    <source>
        <dbReference type="EMBL" id="KAJ4702433.1"/>
    </source>
</evidence>
<evidence type="ECO:0000313" key="2">
    <source>
        <dbReference type="Proteomes" id="UP001164539"/>
    </source>
</evidence>
<gene>
    <name evidence="1" type="ORF">OWV82_022490</name>
</gene>
<dbReference type="Proteomes" id="UP001164539">
    <property type="component" value="Chromosome 13"/>
</dbReference>